<gene>
    <name evidence="1" type="ORF">QDX21_05030</name>
</gene>
<sequence>MADKKLLKAVDGASVPDGLREAPKTIYEAAESGSQLDQLIALRRRIAATLDADTTLARDLASLSKRMMEVSKEIEQLQAQEAERAKDAEVKDGNISTIWNSEAI</sequence>
<evidence type="ECO:0000313" key="2">
    <source>
        <dbReference type="Proteomes" id="UP001224674"/>
    </source>
</evidence>
<proteinExistence type="predicted"/>
<name>A0AAJ6AIL3_9MICC</name>
<dbReference type="RefSeq" id="WP_208392247.1">
    <property type="nucleotide sequence ID" value="NZ_CP122565.1"/>
</dbReference>
<dbReference type="AlphaFoldDB" id="A0AAJ6AIL3"/>
<reference evidence="1 2" key="1">
    <citation type="submission" date="2023-03" db="EMBL/GenBank/DDBJ databases">
        <title>Complete genome sequences of several Auritidibacter ignavus strains isolated from ear infections.</title>
        <authorList>
            <person name="Baehr T."/>
            <person name="Baumhoegger A.M."/>
        </authorList>
    </citation>
    <scope>NUCLEOTIDE SEQUENCE [LARGE SCALE GENOMIC DNA]</scope>
    <source>
        <strain evidence="1 2">BABAE-6</strain>
    </source>
</reference>
<dbReference type="EMBL" id="CP122566">
    <property type="protein sequence ID" value="WGH94158.1"/>
    <property type="molecule type" value="Genomic_DNA"/>
</dbReference>
<accession>A0AAJ6AIL3</accession>
<keyword evidence="2" id="KW-1185">Reference proteome</keyword>
<evidence type="ECO:0000313" key="1">
    <source>
        <dbReference type="EMBL" id="WGH94158.1"/>
    </source>
</evidence>
<dbReference type="Proteomes" id="UP001224674">
    <property type="component" value="Chromosome"/>
</dbReference>
<organism evidence="1 2">
    <name type="scientific">Auritidibacter ignavus</name>
    <dbReference type="NCBI Taxonomy" id="678932"/>
    <lineage>
        <taxon>Bacteria</taxon>
        <taxon>Bacillati</taxon>
        <taxon>Actinomycetota</taxon>
        <taxon>Actinomycetes</taxon>
        <taxon>Micrococcales</taxon>
        <taxon>Micrococcaceae</taxon>
        <taxon>Auritidibacter</taxon>
    </lineage>
</organism>
<protein>
    <recommendedName>
        <fullName evidence="3">Terminase small subunit</fullName>
    </recommendedName>
</protein>
<evidence type="ECO:0008006" key="3">
    <source>
        <dbReference type="Google" id="ProtNLM"/>
    </source>
</evidence>